<feature type="domain" description="Methyltransferase type 11" evidence="1">
    <location>
        <begin position="68"/>
        <end position="118"/>
    </location>
</feature>
<organism evidence="2 3">
    <name type="scientific">Limnohabitans curvus</name>
    <dbReference type="NCBI Taxonomy" id="323423"/>
    <lineage>
        <taxon>Bacteria</taxon>
        <taxon>Pseudomonadati</taxon>
        <taxon>Pseudomonadota</taxon>
        <taxon>Betaproteobacteria</taxon>
        <taxon>Burkholderiales</taxon>
        <taxon>Comamonadaceae</taxon>
        <taxon>Limnohabitans</taxon>
    </lineage>
</organism>
<dbReference type="InterPro" id="IPR029063">
    <property type="entry name" value="SAM-dependent_MTases_sf"/>
</dbReference>
<dbReference type="GO" id="GO:0008757">
    <property type="term" value="F:S-adenosylmethionine-dependent methyltransferase activity"/>
    <property type="evidence" value="ECO:0007669"/>
    <property type="project" value="InterPro"/>
</dbReference>
<evidence type="ECO:0000313" key="3">
    <source>
        <dbReference type="Proteomes" id="UP000251341"/>
    </source>
</evidence>
<dbReference type="SUPFAM" id="SSF53335">
    <property type="entry name" value="S-adenosyl-L-methionine-dependent methyltransferases"/>
    <property type="match status" value="1"/>
</dbReference>
<dbReference type="InterPro" id="IPR013216">
    <property type="entry name" value="Methyltransf_11"/>
</dbReference>
<evidence type="ECO:0000313" key="2">
    <source>
        <dbReference type="EMBL" id="PUE60634.1"/>
    </source>
</evidence>
<reference evidence="2 3" key="1">
    <citation type="submission" date="2017-04" db="EMBL/GenBank/DDBJ databases">
        <title>Unexpected and diverse lifestyles within the genus Limnohabitans.</title>
        <authorList>
            <person name="Kasalicky V."/>
            <person name="Mehrshad M."/>
            <person name="Andrei S.-A."/>
            <person name="Salcher M."/>
            <person name="Kratochvilova H."/>
            <person name="Simek K."/>
            <person name="Ghai R."/>
        </authorList>
    </citation>
    <scope>NUCLEOTIDE SEQUENCE [LARGE SCALE GENOMIC DNA]</scope>
    <source>
        <strain evidence="2 3">MWH-C5</strain>
    </source>
</reference>
<evidence type="ECO:0000259" key="1">
    <source>
        <dbReference type="Pfam" id="PF08241"/>
    </source>
</evidence>
<dbReference type="Proteomes" id="UP000251341">
    <property type="component" value="Unassembled WGS sequence"/>
</dbReference>
<dbReference type="GO" id="GO:0032259">
    <property type="term" value="P:methylation"/>
    <property type="evidence" value="ECO:0007669"/>
    <property type="project" value="UniProtKB-KW"/>
</dbReference>
<gene>
    <name evidence="2" type="ORF">B9Z44_00510</name>
</gene>
<dbReference type="Gene3D" id="3.40.50.150">
    <property type="entry name" value="Vaccinia Virus protein VP39"/>
    <property type="match status" value="1"/>
</dbReference>
<accession>A0A315EXD9</accession>
<dbReference type="AlphaFoldDB" id="A0A315EXD9"/>
<sequence>MPDWLASPAGQYLRAWEQTYLDRAVADVFGFHALQLGFPALDALQANRMPHRWLGCDTHPEPWPLGRDVLLTNYEALPFPSASLDLLVLPHTLELSYDPHATLREVERVLVPEGRVVICGFNPNSLWGLSKSCKRGFSEVGEFIGQRRLRDWLQLLSFEVESTSFGCYRPAVKTERWLKRWDWMDEAGVRWWPILGAVYGMVAVKRVHGMRLMSPAWKKAVPRAATVVTTASNTASKGME</sequence>
<keyword evidence="3" id="KW-1185">Reference proteome</keyword>
<keyword evidence="2" id="KW-0808">Transferase</keyword>
<dbReference type="EMBL" id="NESP01000001">
    <property type="protein sequence ID" value="PUE60634.1"/>
    <property type="molecule type" value="Genomic_DNA"/>
</dbReference>
<name>A0A315EXD9_9BURK</name>
<proteinExistence type="predicted"/>
<keyword evidence="2" id="KW-0489">Methyltransferase</keyword>
<dbReference type="Pfam" id="PF08241">
    <property type="entry name" value="Methyltransf_11"/>
    <property type="match status" value="1"/>
</dbReference>
<protein>
    <submittedName>
        <fullName evidence="2">SAM-dependent methyltransferase</fullName>
    </submittedName>
</protein>
<comment type="caution">
    <text evidence="2">The sequence shown here is derived from an EMBL/GenBank/DDBJ whole genome shotgun (WGS) entry which is preliminary data.</text>
</comment>